<evidence type="ECO:0000313" key="2">
    <source>
        <dbReference type="Proteomes" id="UP000669179"/>
    </source>
</evidence>
<dbReference type="RefSeq" id="WP_208263777.1">
    <property type="nucleotide sequence ID" value="NZ_JAGEOJ010000038.1"/>
</dbReference>
<keyword evidence="2" id="KW-1185">Reference proteome</keyword>
<gene>
    <name evidence="1" type="ORF">J4573_51355</name>
</gene>
<accession>A0A939PV31</accession>
<reference evidence="1" key="1">
    <citation type="submission" date="2021-03" db="EMBL/GenBank/DDBJ databases">
        <authorList>
            <person name="Kanchanasin P."/>
            <person name="Saeng-In P."/>
            <person name="Phongsopitanun W."/>
            <person name="Yuki M."/>
            <person name="Kudo T."/>
            <person name="Ohkuma M."/>
            <person name="Tanasupawat S."/>
        </authorList>
    </citation>
    <scope>NUCLEOTIDE SEQUENCE</scope>
    <source>
        <strain evidence="1">GKU 128</strain>
    </source>
</reference>
<organism evidence="1 2">
    <name type="scientific">Actinomadura barringtoniae</name>
    <dbReference type="NCBI Taxonomy" id="1427535"/>
    <lineage>
        <taxon>Bacteria</taxon>
        <taxon>Bacillati</taxon>
        <taxon>Actinomycetota</taxon>
        <taxon>Actinomycetes</taxon>
        <taxon>Streptosporangiales</taxon>
        <taxon>Thermomonosporaceae</taxon>
        <taxon>Actinomadura</taxon>
    </lineage>
</organism>
<name>A0A939PV31_9ACTN</name>
<dbReference type="AlphaFoldDB" id="A0A939PV31"/>
<proteinExistence type="predicted"/>
<protein>
    <submittedName>
        <fullName evidence="1">Uncharacterized protein</fullName>
    </submittedName>
</protein>
<dbReference type="EMBL" id="JAGEOJ010000038">
    <property type="protein sequence ID" value="MBO2455554.1"/>
    <property type="molecule type" value="Genomic_DNA"/>
</dbReference>
<comment type="caution">
    <text evidence="1">The sequence shown here is derived from an EMBL/GenBank/DDBJ whole genome shotgun (WGS) entry which is preliminary data.</text>
</comment>
<sequence>MTSEPIDAVPESVRAAVESVRAELWRDHAVRSAERAVAEQWLQHLRSRLRFAFEEWQAVRRERDAFQRELEEARAAKDRRRVAAIEPMANQASVNDLEARRRYRVVANSVVVEMCRIREVIVQMNRNYLAQIRDLRTAIDTVDAALGLPLPPVTRPPEPDD</sequence>
<evidence type="ECO:0000313" key="1">
    <source>
        <dbReference type="EMBL" id="MBO2455554.1"/>
    </source>
</evidence>
<dbReference type="Proteomes" id="UP000669179">
    <property type="component" value="Unassembled WGS sequence"/>
</dbReference>